<organism evidence="13">
    <name type="scientific">Pinguiococcus pyrenoidosus</name>
    <dbReference type="NCBI Taxonomy" id="172671"/>
    <lineage>
        <taxon>Eukaryota</taxon>
        <taxon>Sar</taxon>
        <taxon>Stramenopiles</taxon>
        <taxon>Ochrophyta</taxon>
        <taxon>Pinguiophyceae</taxon>
        <taxon>Pinguiochrysidales</taxon>
        <taxon>Pinguiochrysidaceae</taxon>
        <taxon>Pinguiococcus</taxon>
    </lineage>
</organism>
<dbReference type="PANTHER" id="PTHR30053:SF12">
    <property type="entry name" value="ELONGATION FACTOR P (EF-P) FAMILY PROTEIN"/>
    <property type="match status" value="1"/>
</dbReference>
<accession>A0A7R9UCL6</accession>
<evidence type="ECO:0000259" key="12">
    <source>
        <dbReference type="SMART" id="SM01185"/>
    </source>
</evidence>
<gene>
    <name evidence="13" type="ORF">PPYR1160_LOCUS11281</name>
</gene>
<proteinExistence type="inferred from homology"/>
<evidence type="ECO:0000256" key="4">
    <source>
        <dbReference type="ARBA" id="ARBA00009479"/>
    </source>
</evidence>
<evidence type="ECO:0000259" key="11">
    <source>
        <dbReference type="SMART" id="SM00841"/>
    </source>
</evidence>
<feature type="signal peptide" evidence="10">
    <location>
        <begin position="1"/>
        <end position="19"/>
    </location>
</feature>
<dbReference type="InterPro" id="IPR013185">
    <property type="entry name" value="Transl_elong_KOW-like"/>
</dbReference>
<evidence type="ECO:0000313" key="13">
    <source>
        <dbReference type="EMBL" id="CAD8261779.1"/>
    </source>
</evidence>
<dbReference type="PIRSF" id="PIRSF005901">
    <property type="entry name" value="EF-P"/>
    <property type="match status" value="1"/>
</dbReference>
<dbReference type="InterPro" id="IPR008991">
    <property type="entry name" value="Translation_prot_SH3-like_sf"/>
</dbReference>
<dbReference type="InterPro" id="IPR011768">
    <property type="entry name" value="Transl_elongation_fac_P"/>
</dbReference>
<dbReference type="GO" id="GO:0005829">
    <property type="term" value="C:cytosol"/>
    <property type="evidence" value="ECO:0007669"/>
    <property type="project" value="UniProtKB-ARBA"/>
</dbReference>
<dbReference type="SMART" id="SM01185">
    <property type="entry name" value="EFP"/>
    <property type="match status" value="1"/>
</dbReference>
<keyword evidence="9" id="KW-0648">Protein biosynthesis</keyword>
<evidence type="ECO:0000256" key="3">
    <source>
        <dbReference type="ARBA" id="ARBA00004815"/>
    </source>
</evidence>
<evidence type="ECO:0000256" key="6">
    <source>
        <dbReference type="ARBA" id="ARBA00022528"/>
    </source>
</evidence>
<dbReference type="InterPro" id="IPR015365">
    <property type="entry name" value="Elong-fact-P_C"/>
</dbReference>
<sequence>MFSGRSLLLLAATIGSVHAFLPSLPRRAASRGSRLIPSMASTSDFKNGLTLEVDGTPVKIVEFMHVKPGKGAAFVRSKLKNLMNGSVVEKTWRAGEKVELAQVEKFDMQFTYFDDSSSSYMFMDVASFEEVACDADVLGSKASFLKDGMEVAGIKWNEKIIDVELPQTMVYEVVETDPGVKGNTVQGGTKPATLDGGAVVAVPLFVEQGEMIKVDTKEGKYLSRAAE</sequence>
<dbReference type="Gene3D" id="2.40.50.140">
    <property type="entry name" value="Nucleic acid-binding proteins"/>
    <property type="match status" value="2"/>
</dbReference>
<name>A0A7R9UCL6_9STRA</name>
<dbReference type="InterPro" id="IPR014722">
    <property type="entry name" value="Rib_uL2_dom2"/>
</dbReference>
<dbReference type="CDD" id="cd05794">
    <property type="entry name" value="S1_EF-P_repeat_2"/>
    <property type="match status" value="1"/>
</dbReference>
<dbReference type="NCBIfam" id="TIGR00038">
    <property type="entry name" value="efp"/>
    <property type="match status" value="1"/>
</dbReference>
<evidence type="ECO:0000256" key="1">
    <source>
        <dbReference type="ARBA" id="ARBA00004229"/>
    </source>
</evidence>
<dbReference type="InterPro" id="IPR020599">
    <property type="entry name" value="Transl_elong_fac_P/YeiP"/>
</dbReference>
<feature type="domain" description="Translation elongation factor P/YeiP central" evidence="12">
    <location>
        <begin position="105"/>
        <end position="161"/>
    </location>
</feature>
<dbReference type="PROSITE" id="PS01275">
    <property type="entry name" value="EFP"/>
    <property type="match status" value="1"/>
</dbReference>
<dbReference type="HAMAP" id="MF_00141">
    <property type="entry name" value="EF_P"/>
    <property type="match status" value="1"/>
</dbReference>
<evidence type="ECO:0000256" key="7">
    <source>
        <dbReference type="ARBA" id="ARBA00022640"/>
    </source>
</evidence>
<evidence type="ECO:0000256" key="8">
    <source>
        <dbReference type="ARBA" id="ARBA00022768"/>
    </source>
</evidence>
<dbReference type="FunFam" id="2.30.30.30:FF:000003">
    <property type="entry name" value="Elongation factor P"/>
    <property type="match status" value="1"/>
</dbReference>
<evidence type="ECO:0000256" key="5">
    <source>
        <dbReference type="ARBA" id="ARBA00022490"/>
    </source>
</evidence>
<dbReference type="SUPFAM" id="SSF50104">
    <property type="entry name" value="Translation proteins SH3-like domain"/>
    <property type="match status" value="1"/>
</dbReference>
<keyword evidence="7" id="KW-0934">Plastid</keyword>
<keyword evidence="8" id="KW-0251">Elongation factor</keyword>
<keyword evidence="6" id="KW-0150">Chloroplast</keyword>
<keyword evidence="5" id="KW-0963">Cytoplasm</keyword>
<dbReference type="InterPro" id="IPR001059">
    <property type="entry name" value="Transl_elong_P/YeiP_cen"/>
</dbReference>
<reference evidence="13" key="1">
    <citation type="submission" date="2021-01" db="EMBL/GenBank/DDBJ databases">
        <authorList>
            <person name="Corre E."/>
            <person name="Pelletier E."/>
            <person name="Niang G."/>
            <person name="Scheremetjew M."/>
            <person name="Finn R."/>
            <person name="Kale V."/>
            <person name="Holt S."/>
            <person name="Cochrane G."/>
            <person name="Meng A."/>
            <person name="Brown T."/>
            <person name="Cohen L."/>
        </authorList>
    </citation>
    <scope>NUCLEOTIDE SEQUENCE</scope>
    <source>
        <strain evidence="13">CCMP2078</strain>
    </source>
</reference>
<comment type="pathway">
    <text evidence="3">Protein biosynthesis; polypeptide chain elongation.</text>
</comment>
<dbReference type="PANTHER" id="PTHR30053">
    <property type="entry name" value="ELONGATION FACTOR P"/>
    <property type="match status" value="1"/>
</dbReference>
<protein>
    <recommendedName>
        <fullName evidence="14">Elongation factor P</fullName>
    </recommendedName>
</protein>
<dbReference type="FunFam" id="2.40.50.140:FF:000004">
    <property type="entry name" value="Elongation factor P"/>
    <property type="match status" value="1"/>
</dbReference>
<dbReference type="Pfam" id="PF09285">
    <property type="entry name" value="Elong-fact-P_C"/>
    <property type="match status" value="1"/>
</dbReference>
<evidence type="ECO:0000256" key="2">
    <source>
        <dbReference type="ARBA" id="ARBA00004496"/>
    </source>
</evidence>
<dbReference type="NCBIfam" id="NF001810">
    <property type="entry name" value="PRK00529.1"/>
    <property type="match status" value="1"/>
</dbReference>
<comment type="subcellular location">
    <subcellularLocation>
        <location evidence="2">Cytoplasm</location>
    </subcellularLocation>
    <subcellularLocation>
        <location evidence="1">Plastid</location>
        <location evidence="1">Chloroplast</location>
    </subcellularLocation>
</comment>
<feature type="chain" id="PRO_5030588003" description="Elongation factor P" evidence="10">
    <location>
        <begin position="20"/>
        <end position="227"/>
    </location>
</feature>
<keyword evidence="10" id="KW-0732">Signal</keyword>
<dbReference type="Pfam" id="PF08207">
    <property type="entry name" value="EFP_N"/>
    <property type="match status" value="1"/>
</dbReference>
<dbReference type="UniPathway" id="UPA00345"/>
<dbReference type="InterPro" id="IPR013852">
    <property type="entry name" value="Transl_elong_P/YeiP_CS"/>
</dbReference>
<dbReference type="GO" id="GO:0003746">
    <property type="term" value="F:translation elongation factor activity"/>
    <property type="evidence" value="ECO:0007669"/>
    <property type="project" value="UniProtKB-KW"/>
</dbReference>
<evidence type="ECO:0000256" key="9">
    <source>
        <dbReference type="ARBA" id="ARBA00022917"/>
    </source>
</evidence>
<dbReference type="Pfam" id="PF01132">
    <property type="entry name" value="EFP"/>
    <property type="match status" value="1"/>
</dbReference>
<evidence type="ECO:0008006" key="14">
    <source>
        <dbReference type="Google" id="ProtNLM"/>
    </source>
</evidence>
<comment type="similarity">
    <text evidence="4">Belongs to the elongation factor P family.</text>
</comment>
<dbReference type="GO" id="GO:0043043">
    <property type="term" value="P:peptide biosynthetic process"/>
    <property type="evidence" value="ECO:0007669"/>
    <property type="project" value="InterPro"/>
</dbReference>
<dbReference type="Gene3D" id="2.30.30.30">
    <property type="match status" value="1"/>
</dbReference>
<dbReference type="SMART" id="SM00841">
    <property type="entry name" value="Elong-fact-P_C"/>
    <property type="match status" value="1"/>
</dbReference>
<dbReference type="InterPro" id="IPR012340">
    <property type="entry name" value="NA-bd_OB-fold"/>
</dbReference>
<feature type="domain" description="Elongation factor P C-terminal" evidence="11">
    <location>
        <begin position="169"/>
        <end position="224"/>
    </location>
</feature>
<dbReference type="AlphaFoldDB" id="A0A7R9UCL6"/>
<dbReference type="FunFam" id="2.40.50.140:FF:000009">
    <property type="entry name" value="Elongation factor P"/>
    <property type="match status" value="1"/>
</dbReference>
<dbReference type="SUPFAM" id="SSF50249">
    <property type="entry name" value="Nucleic acid-binding proteins"/>
    <property type="match status" value="2"/>
</dbReference>
<evidence type="ECO:0000256" key="10">
    <source>
        <dbReference type="SAM" id="SignalP"/>
    </source>
</evidence>
<dbReference type="EMBL" id="HBEA01014743">
    <property type="protein sequence ID" value="CAD8261779.1"/>
    <property type="molecule type" value="Transcribed_RNA"/>
</dbReference>
<dbReference type="GO" id="GO:0009507">
    <property type="term" value="C:chloroplast"/>
    <property type="evidence" value="ECO:0007669"/>
    <property type="project" value="UniProtKB-SubCell"/>
</dbReference>